<keyword evidence="1 3" id="KW-0378">Hydrolase</keyword>
<gene>
    <name evidence="3" type="ORF">ACFPZN_02130</name>
</gene>
<dbReference type="RefSeq" id="WP_378279540.1">
    <property type="nucleotide sequence ID" value="NZ_JBHSON010000002.1"/>
</dbReference>
<accession>A0ABW0ZMJ5</accession>
<protein>
    <submittedName>
        <fullName evidence="3">Alpha/beta fold hydrolase</fullName>
    </submittedName>
</protein>
<dbReference type="PANTHER" id="PTHR43798">
    <property type="entry name" value="MONOACYLGLYCEROL LIPASE"/>
    <property type="match status" value="1"/>
</dbReference>
<comment type="caution">
    <text evidence="3">The sequence shown here is derived from an EMBL/GenBank/DDBJ whole genome shotgun (WGS) entry which is preliminary data.</text>
</comment>
<dbReference type="InterPro" id="IPR000073">
    <property type="entry name" value="AB_hydrolase_1"/>
</dbReference>
<dbReference type="EMBL" id="JBHSON010000002">
    <property type="protein sequence ID" value="MFC5744406.1"/>
    <property type="molecule type" value="Genomic_DNA"/>
</dbReference>
<evidence type="ECO:0000313" key="3">
    <source>
        <dbReference type="EMBL" id="MFC5744406.1"/>
    </source>
</evidence>
<name>A0ABW0ZMJ5_9ACTN</name>
<evidence type="ECO:0000256" key="1">
    <source>
        <dbReference type="ARBA" id="ARBA00022801"/>
    </source>
</evidence>
<keyword evidence="4" id="KW-1185">Reference proteome</keyword>
<dbReference type="Proteomes" id="UP001596074">
    <property type="component" value="Unassembled WGS sequence"/>
</dbReference>
<dbReference type="InterPro" id="IPR029058">
    <property type="entry name" value="AB_hydrolase_fold"/>
</dbReference>
<dbReference type="GO" id="GO:0016787">
    <property type="term" value="F:hydrolase activity"/>
    <property type="evidence" value="ECO:0007669"/>
    <property type="project" value="UniProtKB-KW"/>
</dbReference>
<proteinExistence type="predicted"/>
<evidence type="ECO:0000313" key="4">
    <source>
        <dbReference type="Proteomes" id="UP001596074"/>
    </source>
</evidence>
<evidence type="ECO:0000259" key="2">
    <source>
        <dbReference type="Pfam" id="PF00561"/>
    </source>
</evidence>
<dbReference type="Pfam" id="PF00561">
    <property type="entry name" value="Abhydrolase_1"/>
    <property type="match status" value="1"/>
</dbReference>
<organism evidence="3 4">
    <name type="scientific">Actinomadura rugatobispora</name>
    <dbReference type="NCBI Taxonomy" id="1994"/>
    <lineage>
        <taxon>Bacteria</taxon>
        <taxon>Bacillati</taxon>
        <taxon>Actinomycetota</taxon>
        <taxon>Actinomycetes</taxon>
        <taxon>Streptosporangiales</taxon>
        <taxon>Thermomonosporaceae</taxon>
        <taxon>Actinomadura</taxon>
    </lineage>
</organism>
<dbReference type="PANTHER" id="PTHR43798:SF31">
    <property type="entry name" value="AB HYDROLASE SUPERFAMILY PROTEIN YCLE"/>
    <property type="match status" value="1"/>
</dbReference>
<dbReference type="InterPro" id="IPR050266">
    <property type="entry name" value="AB_hydrolase_sf"/>
</dbReference>
<dbReference type="Gene3D" id="3.40.50.1820">
    <property type="entry name" value="alpha/beta hydrolase"/>
    <property type="match status" value="1"/>
</dbReference>
<feature type="domain" description="AB hydrolase-1" evidence="2">
    <location>
        <begin position="27"/>
        <end position="131"/>
    </location>
</feature>
<dbReference type="SUPFAM" id="SSF53474">
    <property type="entry name" value="alpha/beta-Hydrolases"/>
    <property type="match status" value="1"/>
</dbReference>
<sequence>MTERWTARSGPRIRYLDNAPAAPSGLPVLFSPGLSDLADEYTEMLEFFAPRRLLVVEVRGRGRSEAPPSGYAARDHAADLSAVLDEEGIERFHLVTFSRGTTWGLDLALSRPERVASLAIADYRAMEVGLPPSFAESQWGMRFRGRPISERLPRHVLERLTAESESRDLWDRLGSLPCPLLVAQPGGTGGVLTDEDIARYRGVRPDVEVVVVPDAPHDVFRPDRLFFPEAVAAFAKRAEG</sequence>
<reference evidence="4" key="1">
    <citation type="journal article" date="2019" name="Int. J. Syst. Evol. Microbiol.">
        <title>The Global Catalogue of Microorganisms (GCM) 10K type strain sequencing project: providing services to taxonomists for standard genome sequencing and annotation.</title>
        <authorList>
            <consortium name="The Broad Institute Genomics Platform"/>
            <consortium name="The Broad Institute Genome Sequencing Center for Infectious Disease"/>
            <person name="Wu L."/>
            <person name="Ma J."/>
        </authorList>
    </citation>
    <scope>NUCLEOTIDE SEQUENCE [LARGE SCALE GENOMIC DNA]</scope>
    <source>
        <strain evidence="4">KCTC 42087</strain>
    </source>
</reference>